<evidence type="ECO:0000256" key="3">
    <source>
        <dbReference type="ARBA" id="ARBA00022989"/>
    </source>
</evidence>
<reference evidence="6 7" key="1">
    <citation type="submission" date="2018-02" db="EMBL/GenBank/DDBJ databases">
        <title>Jeotgalibacillus proteolyticum sp. nov. a protease producing bacterium isolated from ocean sediments of Laizhou Bay.</title>
        <authorList>
            <person name="Li Y."/>
        </authorList>
    </citation>
    <scope>NUCLEOTIDE SEQUENCE [LARGE SCALE GENOMIC DNA]</scope>
    <source>
        <strain evidence="6 7">22-7</strain>
    </source>
</reference>
<sequence length="133" mass="14852">MKSLTKKRTKAIFIDFAISSIVTVGVEQLLRKKIKSEFVHAVITPSAVMWGLEYLQLRKCGQTIGYKAMGLKLESSGGSELSSQQIAKRFLYRDTKSTLDYLKNREGFEGQEGAVYPHDAYAGTTVKEIKPSN</sequence>
<dbReference type="OrthoDB" id="2354892at2"/>
<keyword evidence="7" id="KW-1185">Reference proteome</keyword>
<evidence type="ECO:0000256" key="4">
    <source>
        <dbReference type="ARBA" id="ARBA00023136"/>
    </source>
</evidence>
<protein>
    <submittedName>
        <fullName evidence="6">RDD family protein</fullName>
    </submittedName>
</protein>
<evidence type="ECO:0000313" key="7">
    <source>
        <dbReference type="Proteomes" id="UP000239047"/>
    </source>
</evidence>
<comment type="subcellular location">
    <subcellularLocation>
        <location evidence="1">Membrane</location>
        <topology evidence="1">Multi-pass membrane protein</topology>
    </subcellularLocation>
</comment>
<dbReference type="GO" id="GO:0016020">
    <property type="term" value="C:membrane"/>
    <property type="evidence" value="ECO:0007669"/>
    <property type="project" value="UniProtKB-SubCell"/>
</dbReference>
<dbReference type="RefSeq" id="WP_104057779.1">
    <property type="nucleotide sequence ID" value="NZ_PREZ01000003.1"/>
</dbReference>
<keyword evidence="3" id="KW-1133">Transmembrane helix</keyword>
<dbReference type="InterPro" id="IPR010432">
    <property type="entry name" value="RDD"/>
</dbReference>
<dbReference type="Pfam" id="PF06271">
    <property type="entry name" value="RDD"/>
    <property type="match status" value="1"/>
</dbReference>
<organism evidence="6 7">
    <name type="scientific">Jeotgalibacillus proteolyticus</name>
    <dbReference type="NCBI Taxonomy" id="2082395"/>
    <lineage>
        <taxon>Bacteria</taxon>
        <taxon>Bacillati</taxon>
        <taxon>Bacillota</taxon>
        <taxon>Bacilli</taxon>
        <taxon>Bacillales</taxon>
        <taxon>Caryophanaceae</taxon>
        <taxon>Jeotgalibacillus</taxon>
    </lineage>
</organism>
<evidence type="ECO:0000313" key="6">
    <source>
        <dbReference type="EMBL" id="PPA71030.1"/>
    </source>
</evidence>
<evidence type="ECO:0000259" key="5">
    <source>
        <dbReference type="Pfam" id="PF06271"/>
    </source>
</evidence>
<evidence type="ECO:0000256" key="1">
    <source>
        <dbReference type="ARBA" id="ARBA00004141"/>
    </source>
</evidence>
<keyword evidence="2" id="KW-0812">Transmembrane</keyword>
<accession>A0A2S5GDE8</accession>
<gene>
    <name evidence="6" type="ORF">C4B60_09640</name>
</gene>
<feature type="domain" description="RDD" evidence="5">
    <location>
        <begin position="7"/>
        <end position="92"/>
    </location>
</feature>
<proteinExistence type="predicted"/>
<dbReference type="AlphaFoldDB" id="A0A2S5GDE8"/>
<name>A0A2S5GDE8_9BACL</name>
<dbReference type="Proteomes" id="UP000239047">
    <property type="component" value="Unassembled WGS sequence"/>
</dbReference>
<evidence type="ECO:0000256" key="2">
    <source>
        <dbReference type="ARBA" id="ARBA00022692"/>
    </source>
</evidence>
<dbReference type="EMBL" id="PREZ01000003">
    <property type="protein sequence ID" value="PPA71030.1"/>
    <property type="molecule type" value="Genomic_DNA"/>
</dbReference>
<keyword evidence="4" id="KW-0472">Membrane</keyword>
<comment type="caution">
    <text evidence="6">The sequence shown here is derived from an EMBL/GenBank/DDBJ whole genome shotgun (WGS) entry which is preliminary data.</text>
</comment>